<dbReference type="RefSeq" id="WP_077714236.1">
    <property type="nucleotide sequence ID" value="NZ_CP019698.1"/>
</dbReference>
<organism evidence="1 2">
    <name type="scientific">Desulforamulus ferrireducens</name>
    <dbReference type="NCBI Taxonomy" id="1833852"/>
    <lineage>
        <taxon>Bacteria</taxon>
        <taxon>Bacillati</taxon>
        <taxon>Bacillota</taxon>
        <taxon>Clostridia</taxon>
        <taxon>Eubacteriales</taxon>
        <taxon>Peptococcaceae</taxon>
        <taxon>Desulforamulus</taxon>
    </lineage>
</organism>
<keyword evidence="2" id="KW-1185">Reference proteome</keyword>
<name>A0A1S6IWL8_9FIRM</name>
<evidence type="ECO:0000313" key="2">
    <source>
        <dbReference type="Proteomes" id="UP000189464"/>
    </source>
</evidence>
<dbReference type="InterPro" id="IPR019657">
    <property type="entry name" value="ComFB"/>
</dbReference>
<protein>
    <submittedName>
        <fullName evidence="1">Competence protein ComFB</fullName>
    </submittedName>
</protein>
<reference evidence="1 2" key="1">
    <citation type="journal article" date="2016" name="Int. J. Syst. Evol. Microbiol.">
        <title>Desulfotomaculum ferrireducens sp. nov., a moderately thermophilic sulfate-reducing and dissimilatory Fe(III)-reducing bacterium isolated from compost.</title>
        <authorList>
            <person name="Yang G."/>
            <person name="Guo J."/>
            <person name="Zhuang L."/>
            <person name="Yuan Y."/>
            <person name="Zhou S."/>
        </authorList>
    </citation>
    <scope>NUCLEOTIDE SEQUENCE [LARGE SCALE GENOMIC DNA]</scope>
    <source>
        <strain evidence="1 2">GSS09</strain>
    </source>
</reference>
<dbReference type="KEGG" id="dfg:B0537_08795"/>
<dbReference type="Pfam" id="PF10719">
    <property type="entry name" value="ComFB"/>
    <property type="match status" value="1"/>
</dbReference>
<dbReference type="OrthoDB" id="5616024at2"/>
<dbReference type="Proteomes" id="UP000189464">
    <property type="component" value="Chromosome"/>
</dbReference>
<sequence>MLKNYMELAVEEMLDDVLADYAKKNPDTCTCPRCRLDIMAIALNTLPTRYVVTDEGGIYTKVAMELVGGRAQVIAAILNGIKSVKNSPRH</sequence>
<dbReference type="EMBL" id="CP019698">
    <property type="protein sequence ID" value="AQS59167.1"/>
    <property type="molecule type" value="Genomic_DNA"/>
</dbReference>
<proteinExistence type="predicted"/>
<gene>
    <name evidence="1" type="ORF">B0537_08795</name>
</gene>
<dbReference type="STRING" id="1833852.B0537_08795"/>
<dbReference type="AlphaFoldDB" id="A0A1S6IWL8"/>
<accession>A0A1S6IWL8</accession>
<evidence type="ECO:0000313" key="1">
    <source>
        <dbReference type="EMBL" id="AQS59167.1"/>
    </source>
</evidence>